<evidence type="ECO:0000313" key="3">
    <source>
        <dbReference type="EMBL" id="GLL00921.1"/>
    </source>
</evidence>
<keyword evidence="2" id="KW-1133">Transmembrane helix</keyword>
<accession>A0A9W6KIJ7</accession>
<proteinExistence type="predicted"/>
<evidence type="ECO:0000313" key="4">
    <source>
        <dbReference type="Proteomes" id="UP001143480"/>
    </source>
</evidence>
<feature type="transmembrane region" description="Helical" evidence="2">
    <location>
        <begin position="162"/>
        <end position="184"/>
    </location>
</feature>
<feature type="transmembrane region" description="Helical" evidence="2">
    <location>
        <begin position="130"/>
        <end position="156"/>
    </location>
</feature>
<dbReference type="Pfam" id="PF12730">
    <property type="entry name" value="ABC2_membrane_4"/>
    <property type="match status" value="1"/>
</dbReference>
<dbReference type="EMBL" id="BSFP01000011">
    <property type="protein sequence ID" value="GLL00921.1"/>
    <property type="molecule type" value="Genomic_DNA"/>
</dbReference>
<organism evidence="3 4">
    <name type="scientific">Dactylosporangium matsuzakiense</name>
    <dbReference type="NCBI Taxonomy" id="53360"/>
    <lineage>
        <taxon>Bacteria</taxon>
        <taxon>Bacillati</taxon>
        <taxon>Actinomycetota</taxon>
        <taxon>Actinomycetes</taxon>
        <taxon>Micromonosporales</taxon>
        <taxon>Micromonosporaceae</taxon>
        <taxon>Dactylosporangium</taxon>
    </lineage>
</organism>
<reference evidence="3" key="2">
    <citation type="submission" date="2023-01" db="EMBL/GenBank/DDBJ databases">
        <authorList>
            <person name="Sun Q."/>
            <person name="Evtushenko L."/>
        </authorList>
    </citation>
    <scope>NUCLEOTIDE SEQUENCE</scope>
    <source>
        <strain evidence="3">VKM Ac-1321</strain>
    </source>
</reference>
<evidence type="ECO:0000256" key="1">
    <source>
        <dbReference type="SAM" id="MobiDB-lite"/>
    </source>
</evidence>
<dbReference type="AlphaFoldDB" id="A0A9W6KIJ7"/>
<reference evidence="3" key="1">
    <citation type="journal article" date="2014" name="Int. J. Syst. Evol. Microbiol.">
        <title>Complete genome sequence of Corynebacterium casei LMG S-19264T (=DSM 44701T), isolated from a smear-ripened cheese.</title>
        <authorList>
            <consortium name="US DOE Joint Genome Institute (JGI-PGF)"/>
            <person name="Walter F."/>
            <person name="Albersmeier A."/>
            <person name="Kalinowski J."/>
            <person name="Ruckert C."/>
        </authorList>
    </citation>
    <scope>NUCLEOTIDE SEQUENCE</scope>
    <source>
        <strain evidence="3">VKM Ac-1321</strain>
    </source>
</reference>
<protein>
    <submittedName>
        <fullName evidence="3">ABC transporter</fullName>
    </submittedName>
</protein>
<feature type="transmembrane region" description="Helical" evidence="2">
    <location>
        <begin position="246"/>
        <end position="268"/>
    </location>
</feature>
<sequence length="272" mass="27593">MSTAAPEGRMSTAAAGSTMSSTARDAVRGPVRRAVHAEWTKLRTSAGNWWLLLGAVAATIGLSAFVSGAISCVAGCTADLPKVSLTGVQLGQAVVAILAAMVIGNEYATGMVRVSLAAVPGRTRLFVAKAVVLLATTAVASVVGVAGSVLAGRVLLPAHEFVWRPAVGSVLYLELVALLSLGLATAVRSPAAAAGIVLALMYAWPIVALAVGDKAWSRRLDQIGPMTAGAAVQVTKDLAALPIGPWAGLGVLALWAVAAMLAGWVVLVRRDA</sequence>
<feature type="transmembrane region" description="Helical" evidence="2">
    <location>
        <begin position="49"/>
        <end position="70"/>
    </location>
</feature>
<feature type="transmembrane region" description="Helical" evidence="2">
    <location>
        <begin position="191"/>
        <end position="211"/>
    </location>
</feature>
<comment type="caution">
    <text evidence="3">The sequence shown here is derived from an EMBL/GenBank/DDBJ whole genome shotgun (WGS) entry which is preliminary data.</text>
</comment>
<feature type="compositionally biased region" description="Low complexity" evidence="1">
    <location>
        <begin position="10"/>
        <end position="23"/>
    </location>
</feature>
<gene>
    <name evidence="3" type="ORF">GCM10017581_026620</name>
</gene>
<dbReference type="PANTHER" id="PTHR37305">
    <property type="entry name" value="INTEGRAL MEMBRANE PROTEIN-RELATED"/>
    <property type="match status" value="1"/>
</dbReference>
<keyword evidence="2" id="KW-0472">Membrane</keyword>
<name>A0A9W6KIJ7_9ACTN</name>
<dbReference type="PANTHER" id="PTHR37305:SF1">
    <property type="entry name" value="MEMBRANE PROTEIN"/>
    <property type="match status" value="1"/>
</dbReference>
<keyword evidence="2" id="KW-0812">Transmembrane</keyword>
<keyword evidence="4" id="KW-1185">Reference proteome</keyword>
<feature type="region of interest" description="Disordered" evidence="1">
    <location>
        <begin position="1"/>
        <end position="25"/>
    </location>
</feature>
<dbReference type="Proteomes" id="UP001143480">
    <property type="component" value="Unassembled WGS sequence"/>
</dbReference>
<feature type="transmembrane region" description="Helical" evidence="2">
    <location>
        <begin position="90"/>
        <end position="109"/>
    </location>
</feature>
<evidence type="ECO:0000256" key="2">
    <source>
        <dbReference type="SAM" id="Phobius"/>
    </source>
</evidence>